<feature type="region of interest" description="Disordered" evidence="8">
    <location>
        <begin position="206"/>
        <end position="236"/>
    </location>
</feature>
<dbReference type="EC" id="2.3.2.31" evidence="10"/>
<keyword evidence="5" id="KW-0863">Zinc-finger</keyword>
<keyword evidence="7" id="KW-0862">Zinc</keyword>
<dbReference type="Proteomes" id="UP001224775">
    <property type="component" value="Unassembled WGS sequence"/>
</dbReference>
<sequence>MGFVDGKPKWVHCPECNMKYCTSCSANHAGLTCKEFQRQQTLGKDPKHLAAEAMSRACTRSCPHCGQDYMKSDGCNKIRCKCGKLSCYLCGEKIADYSHFCNKKRCACGKCKLWTSTEEMERIDEEKRQHAGRKVLLDQGITNEEEIAAILSSLDEEEDDQSVDTAAAVRKGRAGNQRAAAAAARPVDVPPLIEAQIDRLDAPLRDQMDLLGPNPRPQQGIEFGAAAPQRAAPPAA</sequence>
<protein>
    <submittedName>
        <fullName evidence="10">E3 ubiquitin ligase, RBR family</fullName>
        <ecNumber evidence="10">2.3.2.31</ecNumber>
    </submittedName>
</protein>
<evidence type="ECO:0000256" key="5">
    <source>
        <dbReference type="ARBA" id="ARBA00022771"/>
    </source>
</evidence>
<reference evidence="10" key="1">
    <citation type="submission" date="2023-06" db="EMBL/GenBank/DDBJ databases">
        <title>Survivors Of The Sea: Transcriptome response of Skeletonema marinoi to long-term dormancy.</title>
        <authorList>
            <person name="Pinder M.I.M."/>
            <person name="Kourtchenko O."/>
            <person name="Robertson E.K."/>
            <person name="Larsson T."/>
            <person name="Maumus F."/>
            <person name="Osuna-Cruz C.M."/>
            <person name="Vancaester E."/>
            <person name="Stenow R."/>
            <person name="Vandepoele K."/>
            <person name="Ploug H."/>
            <person name="Bruchert V."/>
            <person name="Godhe A."/>
            <person name="Topel M."/>
        </authorList>
    </citation>
    <scope>NUCLEOTIDE SEQUENCE</scope>
    <source>
        <strain evidence="10">R05AC</strain>
    </source>
</reference>
<evidence type="ECO:0000256" key="8">
    <source>
        <dbReference type="SAM" id="MobiDB-lite"/>
    </source>
</evidence>
<keyword evidence="3" id="KW-0479">Metal-binding</keyword>
<feature type="non-terminal residue" evidence="10">
    <location>
        <position position="236"/>
    </location>
</feature>
<evidence type="ECO:0000259" key="9">
    <source>
        <dbReference type="PROSITE" id="PS51873"/>
    </source>
</evidence>
<evidence type="ECO:0000256" key="4">
    <source>
        <dbReference type="ARBA" id="ARBA00022737"/>
    </source>
</evidence>
<dbReference type="InterPro" id="IPR044066">
    <property type="entry name" value="TRIAD_supradom"/>
</dbReference>
<name>A0AAD8Y1V4_9STRA</name>
<evidence type="ECO:0000256" key="3">
    <source>
        <dbReference type="ARBA" id="ARBA00022723"/>
    </source>
</evidence>
<evidence type="ECO:0000313" key="11">
    <source>
        <dbReference type="Proteomes" id="UP001224775"/>
    </source>
</evidence>
<evidence type="ECO:0000313" key="10">
    <source>
        <dbReference type="EMBL" id="KAK1737659.1"/>
    </source>
</evidence>
<organism evidence="10 11">
    <name type="scientific">Skeletonema marinoi</name>
    <dbReference type="NCBI Taxonomy" id="267567"/>
    <lineage>
        <taxon>Eukaryota</taxon>
        <taxon>Sar</taxon>
        <taxon>Stramenopiles</taxon>
        <taxon>Ochrophyta</taxon>
        <taxon>Bacillariophyta</taxon>
        <taxon>Coscinodiscophyceae</taxon>
        <taxon>Thalassiosirophycidae</taxon>
        <taxon>Thalassiosirales</taxon>
        <taxon>Skeletonemataceae</taxon>
        <taxon>Skeletonema</taxon>
        <taxon>Skeletonema marinoi-dohrnii complex</taxon>
    </lineage>
</organism>
<keyword evidence="4" id="KW-0677">Repeat</keyword>
<keyword evidence="2 10" id="KW-0808">Transferase</keyword>
<dbReference type="Pfam" id="PF26200">
    <property type="entry name" value="Rcat_RNF216"/>
    <property type="match status" value="1"/>
</dbReference>
<gene>
    <name evidence="10" type="ORF">QTG54_011643</name>
</gene>
<comment type="caution">
    <text evidence="10">The sequence shown here is derived from an EMBL/GenBank/DDBJ whole genome shotgun (WGS) entry which is preliminary data.</text>
</comment>
<evidence type="ECO:0000256" key="6">
    <source>
        <dbReference type="ARBA" id="ARBA00022786"/>
    </source>
</evidence>
<dbReference type="EMBL" id="JATAAI010000024">
    <property type="protein sequence ID" value="KAK1737659.1"/>
    <property type="molecule type" value="Genomic_DNA"/>
</dbReference>
<keyword evidence="11" id="KW-1185">Reference proteome</keyword>
<evidence type="ECO:0000256" key="2">
    <source>
        <dbReference type="ARBA" id="ARBA00022679"/>
    </source>
</evidence>
<evidence type="ECO:0000256" key="1">
    <source>
        <dbReference type="ARBA" id="ARBA00004906"/>
    </source>
</evidence>
<dbReference type="PROSITE" id="PS51873">
    <property type="entry name" value="TRIAD"/>
    <property type="match status" value="1"/>
</dbReference>
<dbReference type="GO" id="GO:0008270">
    <property type="term" value="F:zinc ion binding"/>
    <property type="evidence" value="ECO:0007669"/>
    <property type="project" value="UniProtKB-KW"/>
</dbReference>
<dbReference type="InterPro" id="IPR051628">
    <property type="entry name" value="LUBAC_E3_Ligases"/>
</dbReference>
<evidence type="ECO:0000256" key="7">
    <source>
        <dbReference type="ARBA" id="ARBA00022833"/>
    </source>
</evidence>
<accession>A0AAD8Y1V4</accession>
<dbReference type="AlphaFoldDB" id="A0AAD8Y1V4"/>
<dbReference type="PANTHER" id="PTHR22770">
    <property type="entry name" value="UBIQUITIN CONJUGATING ENZYME 7 INTERACTING PROTEIN-RELATED"/>
    <property type="match status" value="1"/>
</dbReference>
<dbReference type="SUPFAM" id="SSF57850">
    <property type="entry name" value="RING/U-box"/>
    <property type="match status" value="1"/>
</dbReference>
<proteinExistence type="predicted"/>
<dbReference type="GO" id="GO:0061630">
    <property type="term" value="F:ubiquitin protein ligase activity"/>
    <property type="evidence" value="ECO:0007669"/>
    <property type="project" value="UniProtKB-EC"/>
</dbReference>
<comment type="pathway">
    <text evidence="1">Protein modification; protein ubiquitination.</text>
</comment>
<keyword evidence="10" id="KW-0012">Acyltransferase</keyword>
<dbReference type="Gene3D" id="1.20.120.1750">
    <property type="match status" value="1"/>
</dbReference>
<keyword evidence="6" id="KW-0833">Ubl conjugation pathway</keyword>
<feature type="domain" description="RING-type" evidence="9">
    <location>
        <begin position="1"/>
        <end position="112"/>
    </location>
</feature>
<feature type="compositionally biased region" description="Low complexity" evidence="8">
    <location>
        <begin position="225"/>
        <end position="236"/>
    </location>
</feature>